<dbReference type="HOGENOM" id="CLU_141563_0_0_6"/>
<evidence type="ECO:0000313" key="3">
    <source>
        <dbReference type="Proteomes" id="UP000001702"/>
    </source>
</evidence>
<dbReference type="Proteomes" id="UP000001702">
    <property type="component" value="Chromosome"/>
</dbReference>
<feature type="domain" description="Gamma-glutamylcyclotransferase AIG2-like" evidence="1">
    <location>
        <begin position="22"/>
        <end position="126"/>
    </location>
</feature>
<dbReference type="InterPro" id="IPR013024">
    <property type="entry name" value="GGCT-like"/>
</dbReference>
<dbReference type="KEGG" id="pam:PANA_3992"/>
<evidence type="ECO:0000259" key="1">
    <source>
        <dbReference type="Pfam" id="PF06094"/>
    </source>
</evidence>
<dbReference type="InterPro" id="IPR009288">
    <property type="entry name" value="AIG2-like_dom"/>
</dbReference>
<keyword evidence="3" id="KW-1185">Reference proteome</keyword>
<organism evidence="2 3">
    <name type="scientific">Pantoea ananatis (strain LMG 20103)</name>
    <dbReference type="NCBI Taxonomy" id="706191"/>
    <lineage>
        <taxon>Bacteria</taxon>
        <taxon>Pseudomonadati</taxon>
        <taxon>Pseudomonadota</taxon>
        <taxon>Gammaproteobacteria</taxon>
        <taxon>Enterobacterales</taxon>
        <taxon>Erwiniaceae</taxon>
        <taxon>Pantoea</taxon>
    </lineage>
</organism>
<dbReference type="EMBL" id="CP001875">
    <property type="protein sequence ID" value="ADD79159.1"/>
    <property type="molecule type" value="Genomic_DNA"/>
</dbReference>
<dbReference type="InterPro" id="IPR036568">
    <property type="entry name" value="GGCT-like_sf"/>
</dbReference>
<sequence>MTTTFQTGKVAFFVTETNMERLFVYGTLCPGRSNASLLENIGGAWQAGVVRGVFFTEGRGAAAGFPGIVVDDRGPQVQGFLFSSDNLYLHWPMLDEFEEGYDRISVKVALENGDSVTAWIYQLQPQSIPQASE</sequence>
<dbReference type="Gene3D" id="3.10.490.10">
    <property type="entry name" value="Gamma-glutamyl cyclotransferase-like"/>
    <property type="match status" value="1"/>
</dbReference>
<dbReference type="AlphaFoldDB" id="D4GEQ3"/>
<dbReference type="eggNOG" id="COG2105">
    <property type="taxonomic scope" value="Bacteria"/>
</dbReference>
<name>D4GEQ3_PANAM</name>
<gene>
    <name evidence="2" type="ordered locus">PANA_3992</name>
</gene>
<protein>
    <recommendedName>
        <fullName evidence="1">Gamma-glutamylcyclotransferase AIG2-like domain-containing protein</fullName>
    </recommendedName>
</protein>
<dbReference type="CDD" id="cd06661">
    <property type="entry name" value="GGCT_like"/>
    <property type="match status" value="1"/>
</dbReference>
<dbReference type="Pfam" id="PF06094">
    <property type="entry name" value="GGACT"/>
    <property type="match status" value="1"/>
</dbReference>
<reference evidence="2 3" key="1">
    <citation type="journal article" date="2010" name="J. Bacteriol.">
        <title>Genome sequence of Pantoea ananatis LMG20103, the causative agent of Eucalyptus blight and dieback.</title>
        <authorList>
            <person name="De Maayer P."/>
            <person name="Chan W.Y."/>
            <person name="Venter S.N."/>
            <person name="Toth I.K."/>
            <person name="Birch P.R."/>
            <person name="Joubert F."/>
            <person name="Coutinho T.A."/>
        </authorList>
    </citation>
    <scope>NUCLEOTIDE SEQUENCE [LARGE SCALE GENOMIC DNA]</scope>
    <source>
        <strain evidence="2 3">LMG 20103</strain>
    </source>
</reference>
<proteinExistence type="predicted"/>
<dbReference type="STRING" id="706191.PANA_3992"/>
<dbReference type="SUPFAM" id="SSF110857">
    <property type="entry name" value="Gamma-glutamyl cyclotransferase-like"/>
    <property type="match status" value="1"/>
</dbReference>
<evidence type="ECO:0000313" key="2">
    <source>
        <dbReference type="EMBL" id="ADD79159.1"/>
    </source>
</evidence>
<accession>D4GEQ3</accession>